<evidence type="ECO:0000256" key="1">
    <source>
        <dbReference type="SAM" id="MobiDB-lite"/>
    </source>
</evidence>
<dbReference type="AlphaFoldDB" id="A0A0J0XEJ6"/>
<gene>
    <name evidence="2" type="ORF">CC85DRAFT_288525</name>
</gene>
<feature type="compositionally biased region" description="Basic and acidic residues" evidence="1">
    <location>
        <begin position="471"/>
        <end position="483"/>
    </location>
</feature>
<dbReference type="GO" id="GO:0006893">
    <property type="term" value="P:Golgi to plasma membrane transport"/>
    <property type="evidence" value="ECO:0007669"/>
    <property type="project" value="TreeGrafter"/>
</dbReference>
<dbReference type="Gene3D" id="1.25.40.10">
    <property type="entry name" value="Tetratricopeptide repeat domain"/>
    <property type="match status" value="2"/>
</dbReference>
<evidence type="ECO:0000313" key="2">
    <source>
        <dbReference type="EMBL" id="KLT39473.1"/>
    </source>
</evidence>
<dbReference type="Proteomes" id="UP000053611">
    <property type="component" value="Unassembled WGS sequence"/>
</dbReference>
<keyword evidence="3" id="KW-1185">Reference proteome</keyword>
<sequence>MSELFKDIPEFVETDIGESLSARTETLASFRELGPPDLCHVVKSYGTKAAQKDIASYHYISGAEASSSASLAAYLNSLQFHVEETPAWFGKGSGWRVRHGTYCCFNAFSRVDVRVEVRIPGGVDAYVVDLRGERHEATPEIWQETYLSALLRAIRYADDASYRLAGYRKLDPITTVEGEVRFLKAAEELFFNGWQLGSDPEVQVATVVSNHLTAGIIKYFSDSFRLERAANLFEKMYGRDPEVAALLAQSYIGMNEEIKAVQVMNAALKQVPTSYPVLLTQVDFLLSKGKAEWARQVAQQAVNSAPSEFTTWAKLSEAHIALGEFDKALLALNSCPMFTFNERDLHRMPTPRHSHLPTKKFIADSGLIDEESARDNEADVALLRLPAPGLRGTFAKAYELLTLLVSKIGWDELLKTRSSVFVMEEEYRAHRTGASVDVREENGHADEDASTRGLSSPRGEGGEGGGEGEGEGEKGDGEGRDEAEGAEGGIEKPPAAQEGEEGVTVESYEGSAFANKRLCDRWLDNLFLVLYEDLRVYTIWRAEVSHFQLQHMSYRKTGTEWEILGELALRLHHKDEAKDAFQRCLEAKFSARALLRLLEMYAAEGDLARTLNAAIKLTAYHHRWYMESAYPSAIAHAIFTLGLTHGLSKIEYTLLSMNLPEGIFTLMRSYLNYGKTFHVEGAEY</sequence>
<dbReference type="FunFam" id="1.25.40.10:FF:000149">
    <property type="entry name" value="Clathrin-coated vesiclec protein (Bud7)"/>
    <property type="match status" value="1"/>
</dbReference>
<proteinExistence type="predicted"/>
<dbReference type="Pfam" id="PF09295">
    <property type="entry name" value="ChAPs"/>
    <property type="match status" value="1"/>
</dbReference>
<dbReference type="RefSeq" id="XP_018275964.1">
    <property type="nucleotide sequence ID" value="XM_018424292.1"/>
</dbReference>
<protein>
    <submittedName>
        <fullName evidence="2">Chaps-domain-containing protein</fullName>
    </submittedName>
</protein>
<dbReference type="GeneID" id="28984895"/>
<evidence type="ECO:0000313" key="3">
    <source>
        <dbReference type="Proteomes" id="UP000053611"/>
    </source>
</evidence>
<dbReference type="SUPFAM" id="SSF48452">
    <property type="entry name" value="TPR-like"/>
    <property type="match status" value="1"/>
</dbReference>
<dbReference type="GO" id="GO:0034044">
    <property type="term" value="C:exomer complex"/>
    <property type="evidence" value="ECO:0007669"/>
    <property type="project" value="UniProtKB-ARBA"/>
</dbReference>
<dbReference type="PANTHER" id="PTHR31975">
    <property type="entry name" value="BUD SITE SELECTION PROTEIN 7-RELATED"/>
    <property type="match status" value="1"/>
</dbReference>
<organism evidence="2 3">
    <name type="scientific">Cutaneotrichosporon oleaginosum</name>
    <dbReference type="NCBI Taxonomy" id="879819"/>
    <lineage>
        <taxon>Eukaryota</taxon>
        <taxon>Fungi</taxon>
        <taxon>Dikarya</taxon>
        <taxon>Basidiomycota</taxon>
        <taxon>Agaricomycotina</taxon>
        <taxon>Tremellomycetes</taxon>
        <taxon>Trichosporonales</taxon>
        <taxon>Trichosporonaceae</taxon>
        <taxon>Cutaneotrichosporon</taxon>
    </lineage>
</organism>
<dbReference type="EMBL" id="KQ087258">
    <property type="protein sequence ID" value="KLT39473.1"/>
    <property type="molecule type" value="Genomic_DNA"/>
</dbReference>
<dbReference type="STRING" id="879819.A0A0J0XEJ6"/>
<feature type="region of interest" description="Disordered" evidence="1">
    <location>
        <begin position="431"/>
        <end position="504"/>
    </location>
</feature>
<accession>A0A0J0XEJ6</accession>
<name>A0A0J0XEJ6_9TREE</name>
<dbReference type="PANTHER" id="PTHR31975:SF1">
    <property type="entry name" value="BUD SITE SELECTION PROTEIN 7-RELATED"/>
    <property type="match status" value="1"/>
</dbReference>
<dbReference type="OrthoDB" id="434695at2759"/>
<feature type="compositionally biased region" description="Basic and acidic residues" evidence="1">
    <location>
        <begin position="437"/>
        <end position="450"/>
    </location>
</feature>
<dbReference type="InterPro" id="IPR011990">
    <property type="entry name" value="TPR-like_helical_dom_sf"/>
</dbReference>
<reference evidence="2 3" key="1">
    <citation type="submission" date="2015-03" db="EMBL/GenBank/DDBJ databases">
        <title>Genomics and transcriptomics of the oil-accumulating basidiomycete yeast T. oleaginosus allow insights into substrate utilization and the diverse evolutionary trajectories of mating systems in fungi.</title>
        <authorList>
            <consortium name="DOE Joint Genome Institute"/>
            <person name="Kourist R."/>
            <person name="Kracht O."/>
            <person name="Bracharz F."/>
            <person name="Lipzen A."/>
            <person name="Nolan M."/>
            <person name="Ohm R."/>
            <person name="Grigoriev I."/>
            <person name="Sun S."/>
            <person name="Heitman J."/>
            <person name="Bruck T."/>
            <person name="Nowrousian M."/>
        </authorList>
    </citation>
    <scope>NUCLEOTIDE SEQUENCE [LARGE SCALE GENOMIC DNA]</scope>
    <source>
        <strain evidence="2 3">IBC0246</strain>
    </source>
</reference>
<dbReference type="InterPro" id="IPR015374">
    <property type="entry name" value="ChAPs"/>
</dbReference>